<dbReference type="Proteomes" id="UP001152795">
    <property type="component" value="Unassembled WGS sequence"/>
</dbReference>
<dbReference type="InterPro" id="IPR036056">
    <property type="entry name" value="Fibrinogen-like_C"/>
</dbReference>
<proteinExistence type="predicted"/>
<protein>
    <submittedName>
        <fullName evidence="1">Uncharacterized protein</fullName>
    </submittedName>
</protein>
<reference evidence="1" key="1">
    <citation type="submission" date="2020-04" db="EMBL/GenBank/DDBJ databases">
        <authorList>
            <person name="Alioto T."/>
            <person name="Alioto T."/>
            <person name="Gomez Garrido J."/>
        </authorList>
    </citation>
    <scope>NUCLEOTIDE SEQUENCE</scope>
    <source>
        <strain evidence="1">A484AB</strain>
    </source>
</reference>
<dbReference type="EMBL" id="CACRXK020005794">
    <property type="protein sequence ID" value="CAB4007431.1"/>
    <property type="molecule type" value="Genomic_DNA"/>
</dbReference>
<dbReference type="NCBIfam" id="NF040941">
    <property type="entry name" value="GGGWT_bact"/>
    <property type="match status" value="1"/>
</dbReference>
<name>A0A6S7INV3_PARCT</name>
<evidence type="ECO:0000313" key="2">
    <source>
        <dbReference type="Proteomes" id="UP001152795"/>
    </source>
</evidence>
<organism evidence="1 2">
    <name type="scientific">Paramuricea clavata</name>
    <name type="common">Red gorgonian</name>
    <name type="synonym">Violescent sea-whip</name>
    <dbReference type="NCBI Taxonomy" id="317549"/>
    <lineage>
        <taxon>Eukaryota</taxon>
        <taxon>Metazoa</taxon>
        <taxon>Cnidaria</taxon>
        <taxon>Anthozoa</taxon>
        <taxon>Octocorallia</taxon>
        <taxon>Malacalcyonacea</taxon>
        <taxon>Plexauridae</taxon>
        <taxon>Paramuricea</taxon>
    </lineage>
</organism>
<dbReference type="SUPFAM" id="SSF56496">
    <property type="entry name" value="Fibrinogen C-terminal domain-like"/>
    <property type="match status" value="1"/>
</dbReference>
<feature type="non-terminal residue" evidence="1">
    <location>
        <position position="124"/>
    </location>
</feature>
<keyword evidence="2" id="KW-1185">Reference proteome</keyword>
<sequence length="124" mass="13886">VNPHDPGVCDAKSRGKEIVVKDRYDNDQLVVCLEQDGKYKWQMLKAKDCSDVVDNVRNAESGPYWIKTRNKSPRKAWCDVVTDGGGFILIGVKDTPVTWAIPSKPTYIDPNGRSQWSSAFGDKL</sequence>
<evidence type="ECO:0000313" key="1">
    <source>
        <dbReference type="EMBL" id="CAB4007431.1"/>
    </source>
</evidence>
<dbReference type="Gene3D" id="3.90.215.10">
    <property type="entry name" value="Gamma Fibrinogen, chain A, domain 1"/>
    <property type="match status" value="1"/>
</dbReference>
<dbReference type="OrthoDB" id="10442908at2759"/>
<accession>A0A6S7INV3</accession>
<dbReference type="InterPro" id="IPR014716">
    <property type="entry name" value="Fibrinogen_a/b/g_C_1"/>
</dbReference>
<feature type="non-terminal residue" evidence="1">
    <location>
        <position position="1"/>
    </location>
</feature>
<dbReference type="AlphaFoldDB" id="A0A6S7INV3"/>
<comment type="caution">
    <text evidence="1">The sequence shown here is derived from an EMBL/GenBank/DDBJ whole genome shotgun (WGS) entry which is preliminary data.</text>
</comment>
<gene>
    <name evidence="1" type="ORF">PACLA_8A055633</name>
</gene>